<name>A0ABU3EIW1_9RHOB</name>
<organism evidence="2 3">
    <name type="scientific">Paracoccus broussonetiae</name>
    <dbReference type="NCBI Taxonomy" id="3075834"/>
    <lineage>
        <taxon>Bacteria</taxon>
        <taxon>Pseudomonadati</taxon>
        <taxon>Pseudomonadota</taxon>
        <taxon>Alphaproteobacteria</taxon>
        <taxon>Rhodobacterales</taxon>
        <taxon>Paracoccaceae</taxon>
        <taxon>Paracoccus</taxon>
    </lineage>
</organism>
<dbReference type="Gene3D" id="3.40.50.720">
    <property type="entry name" value="NAD(P)-binding Rossmann-like Domain"/>
    <property type="match status" value="1"/>
</dbReference>
<feature type="domain" description="Saccharopine dehydrogenase NADP binding" evidence="1">
    <location>
        <begin position="17"/>
        <end position="137"/>
    </location>
</feature>
<comment type="caution">
    <text evidence="2">The sequence shown here is derived from an EMBL/GenBank/DDBJ whole genome shotgun (WGS) entry which is preliminary data.</text>
</comment>
<sequence>METQTGDVMNGGAAKAVAIFGAGGHTGRFVVAELKRRGITPVAVVRNKAKLAQERVFGPEIDLREAAIDDAASLNIAFANMAAVINCAGPFLDTAAPVAEAAIRAGAHYLDVTAEQPSAMATFEAFDEAAGAAGVLVLPAMGFYGGLGDLMVSAAMDDWVDVDDIRIGIALDSWHPTRGTRITGARNTAQRLVVSNGRLAPLVPAADDLTLNFPEPFGRQAVVALPFSEIPVITRHLRPKELHSFLNRTALSDVRAVDTPTPKAADESGRSPQRFAINAVIRKGRETRRITATGRDIYAFSAPLICEAVVRLLDGRSRGSGAQAPGAVFDAGDFLNALNVRIPDFQMTRN</sequence>
<dbReference type="Pfam" id="PF03435">
    <property type="entry name" value="Sacchrp_dh_NADP"/>
    <property type="match status" value="1"/>
</dbReference>
<dbReference type="PANTHER" id="PTHR43781">
    <property type="entry name" value="SACCHAROPINE DEHYDROGENASE"/>
    <property type="match status" value="1"/>
</dbReference>
<proteinExistence type="predicted"/>
<evidence type="ECO:0000313" key="3">
    <source>
        <dbReference type="Proteomes" id="UP001251085"/>
    </source>
</evidence>
<dbReference type="EMBL" id="JAVRQI010000018">
    <property type="protein sequence ID" value="MDT1064164.1"/>
    <property type="molecule type" value="Genomic_DNA"/>
</dbReference>
<accession>A0ABU3EIW1</accession>
<keyword evidence="3" id="KW-1185">Reference proteome</keyword>
<protein>
    <submittedName>
        <fullName evidence="2">Saccharopine dehydrogenase NADP-binding domain-containing protein</fullName>
    </submittedName>
</protein>
<gene>
    <name evidence="2" type="ORF">RM190_20040</name>
</gene>
<dbReference type="Proteomes" id="UP001251085">
    <property type="component" value="Unassembled WGS sequence"/>
</dbReference>
<evidence type="ECO:0000259" key="1">
    <source>
        <dbReference type="Pfam" id="PF03435"/>
    </source>
</evidence>
<reference evidence="3" key="1">
    <citation type="submission" date="2023-07" db="EMBL/GenBank/DDBJ databases">
        <title>Characterization of two Paracoccaceae strains isolated from Phycosphere and proposal of Xinfangfangia lacusdiani sp. nov.</title>
        <authorList>
            <person name="Deng Y."/>
            <person name="Zhang Y.Q."/>
        </authorList>
    </citation>
    <scope>NUCLEOTIDE SEQUENCE [LARGE SCALE GENOMIC DNA]</scope>
    <source>
        <strain evidence="3">CPCC 101403</strain>
    </source>
</reference>
<dbReference type="InterPro" id="IPR036291">
    <property type="entry name" value="NAD(P)-bd_dom_sf"/>
</dbReference>
<dbReference type="InterPro" id="IPR005097">
    <property type="entry name" value="Sacchrp_dh_NADP-bd"/>
</dbReference>
<dbReference type="PANTHER" id="PTHR43781:SF1">
    <property type="entry name" value="SACCHAROPINE DEHYDROGENASE"/>
    <property type="match status" value="1"/>
</dbReference>
<dbReference type="SUPFAM" id="SSF51735">
    <property type="entry name" value="NAD(P)-binding Rossmann-fold domains"/>
    <property type="match status" value="1"/>
</dbReference>
<evidence type="ECO:0000313" key="2">
    <source>
        <dbReference type="EMBL" id="MDT1064164.1"/>
    </source>
</evidence>